<evidence type="ECO:0000313" key="2">
    <source>
        <dbReference type="Proteomes" id="UP001056576"/>
    </source>
</evidence>
<dbReference type="EMBL" id="ON529857">
    <property type="protein sequence ID" value="USN15583.1"/>
    <property type="molecule type" value="Genomic_DNA"/>
</dbReference>
<dbReference type="Proteomes" id="UP001056576">
    <property type="component" value="Segment"/>
</dbReference>
<gene>
    <name evidence="1" type="ORF">KIKIMORA_04650</name>
</gene>
<keyword evidence="2" id="KW-1185">Reference proteome</keyword>
<protein>
    <submittedName>
        <fullName evidence="1">Uncharacterized protein</fullName>
    </submittedName>
</protein>
<reference evidence="1 2" key="1">
    <citation type="submission" date="2022-05" db="EMBL/GenBank/DDBJ databases">
        <authorList>
            <person name="Friedrich I."/>
            <person name="Poehlein A."/>
            <person name="Schneider D."/>
            <person name="Hertel R."/>
            <person name="Daniel R."/>
        </authorList>
    </citation>
    <scope>NUCLEOTIDE SEQUENCE [LARGE SCALE GENOMIC DNA]</scope>
</reference>
<accession>A0A9E7MSE8</accession>
<organism evidence="1 2">
    <name type="scientific">Brevundimonas phage vB_BpoS-Kikimora</name>
    <dbReference type="NCBI Taxonomy" id="2948601"/>
    <lineage>
        <taxon>Viruses</taxon>
        <taxon>Duplodnaviria</taxon>
        <taxon>Heunggongvirae</taxon>
        <taxon>Uroviricota</taxon>
        <taxon>Caudoviricetes</taxon>
        <taxon>Jeanschmidtviridae</taxon>
        <taxon>Kikimoravirus</taxon>
        <taxon>Kikimoravirus kikimora</taxon>
    </lineage>
</organism>
<proteinExistence type="predicted"/>
<name>A0A9E7MSE8_9CAUD</name>
<evidence type="ECO:0000313" key="1">
    <source>
        <dbReference type="EMBL" id="USN15583.1"/>
    </source>
</evidence>
<sequence>MGERRSIPLDLGAALDKGAGADIWYDAASHGDDDAADLIELTQAAMEEASAVLPILGQIARAAAVIRKAGDGYNGLDVGTLKALCAALLPSEMLCANAARLSRLPGLTPEASDDEAGRLWLTRYTLQQARDCIRTGRPAD</sequence>